<dbReference type="AlphaFoldDB" id="A0A2M8J453"/>
<evidence type="ECO:0000256" key="1">
    <source>
        <dbReference type="SAM" id="Phobius"/>
    </source>
</evidence>
<keyword evidence="1" id="KW-1133">Transmembrane helix</keyword>
<evidence type="ECO:0000313" key="2">
    <source>
        <dbReference type="EMBL" id="PJE37550.1"/>
    </source>
</evidence>
<dbReference type="OrthoDB" id="7876079at2"/>
<protein>
    <submittedName>
        <fullName evidence="2">Uncharacterized protein</fullName>
    </submittedName>
</protein>
<gene>
    <name evidence="2" type="ORF">CVM52_06510</name>
</gene>
<organism evidence="2 3">
    <name type="scientific">Pseudooceanicola lipolyticus</name>
    <dbReference type="NCBI Taxonomy" id="2029104"/>
    <lineage>
        <taxon>Bacteria</taxon>
        <taxon>Pseudomonadati</taxon>
        <taxon>Pseudomonadota</taxon>
        <taxon>Alphaproteobacteria</taxon>
        <taxon>Rhodobacterales</taxon>
        <taxon>Paracoccaceae</taxon>
        <taxon>Pseudooceanicola</taxon>
    </lineage>
</organism>
<dbReference type="Proteomes" id="UP000231553">
    <property type="component" value="Unassembled WGS sequence"/>
</dbReference>
<name>A0A2M8J453_9RHOB</name>
<comment type="caution">
    <text evidence="2">The sequence shown here is derived from an EMBL/GenBank/DDBJ whole genome shotgun (WGS) entry which is preliminary data.</text>
</comment>
<proteinExistence type="predicted"/>
<feature type="transmembrane region" description="Helical" evidence="1">
    <location>
        <begin position="20"/>
        <end position="41"/>
    </location>
</feature>
<sequence>MIPNSVQAALPGARNNRLAPVIYAGGMLAAGLALLIAKPGIGRVPEARQAKDAPGDQRVRRAAQAGRDAAHHFAPTNVTDSIGRSLVIGGAALLLTRLLDEASGRNDR</sequence>
<keyword evidence="1" id="KW-0812">Transmembrane</keyword>
<dbReference type="EMBL" id="PGTB01000013">
    <property type="protein sequence ID" value="PJE37550.1"/>
    <property type="molecule type" value="Genomic_DNA"/>
</dbReference>
<keyword evidence="3" id="KW-1185">Reference proteome</keyword>
<accession>A0A2M8J453</accession>
<reference evidence="2 3" key="1">
    <citation type="journal article" date="2018" name="Int. J. Syst. Evol. Microbiol.">
        <title>Pseudooceanicola lipolyticus sp. nov., a marine alphaproteobacterium, reclassification of Oceanicola flagellatus as Pseudooceanicola flagellatus comb. nov. and emended description of the genus Pseudooceanicola.</title>
        <authorList>
            <person name="Huang M.-M."/>
            <person name="Guo L.-L."/>
            <person name="Wu Y.-H."/>
            <person name="Lai Q.-L."/>
            <person name="Shao Z.-Z."/>
            <person name="Wang C.-S."/>
            <person name="Wu M."/>
            <person name="Xu X.-W."/>
        </authorList>
    </citation>
    <scope>NUCLEOTIDE SEQUENCE [LARGE SCALE GENOMIC DNA]</scope>
    <source>
        <strain evidence="2 3">157</strain>
    </source>
</reference>
<evidence type="ECO:0000313" key="3">
    <source>
        <dbReference type="Proteomes" id="UP000231553"/>
    </source>
</evidence>
<keyword evidence="1" id="KW-0472">Membrane</keyword>